<reference evidence="2" key="1">
    <citation type="journal article" date="2017" name="Genome Biol.">
        <title>Comparative genomics reveals high biological diversity and specific adaptations in the industrially and medically important fungal genus Aspergillus.</title>
        <authorList>
            <person name="de Vries R.P."/>
            <person name="Riley R."/>
            <person name="Wiebenga A."/>
            <person name="Aguilar-Osorio G."/>
            <person name="Amillis S."/>
            <person name="Uchima C.A."/>
            <person name="Anderluh G."/>
            <person name="Asadollahi M."/>
            <person name="Askin M."/>
            <person name="Barry K."/>
            <person name="Battaglia E."/>
            <person name="Bayram O."/>
            <person name="Benocci T."/>
            <person name="Braus-Stromeyer S.A."/>
            <person name="Caldana C."/>
            <person name="Canovas D."/>
            <person name="Cerqueira G.C."/>
            <person name="Chen F."/>
            <person name="Chen W."/>
            <person name="Choi C."/>
            <person name="Clum A."/>
            <person name="Dos Santos R.A."/>
            <person name="Damasio A.R."/>
            <person name="Diallinas G."/>
            <person name="Emri T."/>
            <person name="Fekete E."/>
            <person name="Flipphi M."/>
            <person name="Freyberg S."/>
            <person name="Gallo A."/>
            <person name="Gournas C."/>
            <person name="Habgood R."/>
            <person name="Hainaut M."/>
            <person name="Harispe M.L."/>
            <person name="Henrissat B."/>
            <person name="Hilden K.S."/>
            <person name="Hope R."/>
            <person name="Hossain A."/>
            <person name="Karabika E."/>
            <person name="Karaffa L."/>
            <person name="Karanyi Z."/>
            <person name="Krasevec N."/>
            <person name="Kuo A."/>
            <person name="Kusch H."/>
            <person name="LaButti K."/>
            <person name="Lagendijk E.L."/>
            <person name="Lapidus A."/>
            <person name="Levasseur A."/>
            <person name="Lindquist E."/>
            <person name="Lipzen A."/>
            <person name="Logrieco A.F."/>
            <person name="MacCabe A."/>
            <person name="Maekelae M.R."/>
            <person name="Malavazi I."/>
            <person name="Melin P."/>
            <person name="Meyer V."/>
            <person name="Mielnichuk N."/>
            <person name="Miskei M."/>
            <person name="Molnar A.P."/>
            <person name="Mule G."/>
            <person name="Ngan C.Y."/>
            <person name="Orejas M."/>
            <person name="Orosz E."/>
            <person name="Ouedraogo J.P."/>
            <person name="Overkamp K.M."/>
            <person name="Park H.-S."/>
            <person name="Perrone G."/>
            <person name="Piumi F."/>
            <person name="Punt P.J."/>
            <person name="Ram A.F."/>
            <person name="Ramon A."/>
            <person name="Rauscher S."/>
            <person name="Record E."/>
            <person name="Riano-Pachon D.M."/>
            <person name="Robert V."/>
            <person name="Roehrig J."/>
            <person name="Ruller R."/>
            <person name="Salamov A."/>
            <person name="Salih N.S."/>
            <person name="Samson R.A."/>
            <person name="Sandor E."/>
            <person name="Sanguinetti M."/>
            <person name="Schuetze T."/>
            <person name="Sepcic K."/>
            <person name="Shelest E."/>
            <person name="Sherlock G."/>
            <person name="Sophianopoulou V."/>
            <person name="Squina F.M."/>
            <person name="Sun H."/>
            <person name="Susca A."/>
            <person name="Todd R.B."/>
            <person name="Tsang A."/>
            <person name="Unkles S.E."/>
            <person name="van de Wiele N."/>
            <person name="van Rossen-Uffink D."/>
            <person name="Oliveira J.V."/>
            <person name="Vesth T.C."/>
            <person name="Visser J."/>
            <person name="Yu J.-H."/>
            <person name="Zhou M."/>
            <person name="Andersen M.R."/>
            <person name="Archer D.B."/>
            <person name="Baker S.E."/>
            <person name="Benoit I."/>
            <person name="Brakhage A.A."/>
            <person name="Braus G.H."/>
            <person name="Fischer R."/>
            <person name="Frisvad J.C."/>
            <person name="Goldman G.H."/>
            <person name="Houbraken J."/>
            <person name="Oakley B."/>
            <person name="Pocsi I."/>
            <person name="Scazzocchio C."/>
            <person name="Seiboth B."/>
            <person name="vanKuyk P.A."/>
            <person name="Wortman J."/>
            <person name="Dyer P.S."/>
            <person name="Grigoriev I.V."/>
        </authorList>
    </citation>
    <scope>NUCLEOTIDE SEQUENCE [LARGE SCALE GENOMIC DNA]</scope>
    <source>
        <strain evidence="2">CBS 101740 / IMI 381727 / IBT 21946</strain>
    </source>
</reference>
<dbReference type="Proteomes" id="UP000184499">
    <property type="component" value="Unassembled WGS sequence"/>
</dbReference>
<accession>A0A1L9V017</accession>
<dbReference type="VEuPathDB" id="FungiDB:ASPBRDRAFT_232430"/>
<gene>
    <name evidence="1" type="ORF">ASPBRDRAFT_232430</name>
</gene>
<sequence>MYTKWPTLYGDGRPPGITFCHTNVCMHNCRPGEVGENMRIIYDGLQNKFLRENYINGLLRVYLSGQRVFVVYNQATIRNTLRSASIPCPSIRTMLTTHTVCNYHRP</sequence>
<proteinExistence type="predicted"/>
<dbReference type="AlphaFoldDB" id="A0A1L9V017"/>
<dbReference type="GeneID" id="93574498"/>
<keyword evidence="2" id="KW-1185">Reference proteome</keyword>
<name>A0A1L9V017_ASPBC</name>
<dbReference type="RefSeq" id="XP_067484505.1">
    <property type="nucleotide sequence ID" value="XM_067622010.1"/>
</dbReference>
<dbReference type="EMBL" id="KV878679">
    <property type="protein sequence ID" value="OJJ77258.1"/>
    <property type="molecule type" value="Genomic_DNA"/>
</dbReference>
<evidence type="ECO:0000313" key="1">
    <source>
        <dbReference type="EMBL" id="OJJ77258.1"/>
    </source>
</evidence>
<protein>
    <submittedName>
        <fullName evidence="1">Uncharacterized protein</fullName>
    </submittedName>
</protein>
<evidence type="ECO:0000313" key="2">
    <source>
        <dbReference type="Proteomes" id="UP000184499"/>
    </source>
</evidence>
<organism evidence="1 2">
    <name type="scientific">Aspergillus brasiliensis (strain CBS 101740 / IMI 381727 / IBT 21946)</name>
    <dbReference type="NCBI Taxonomy" id="767769"/>
    <lineage>
        <taxon>Eukaryota</taxon>
        <taxon>Fungi</taxon>
        <taxon>Dikarya</taxon>
        <taxon>Ascomycota</taxon>
        <taxon>Pezizomycotina</taxon>
        <taxon>Eurotiomycetes</taxon>
        <taxon>Eurotiomycetidae</taxon>
        <taxon>Eurotiales</taxon>
        <taxon>Aspergillaceae</taxon>
        <taxon>Aspergillus</taxon>
        <taxon>Aspergillus subgen. Circumdati</taxon>
    </lineage>
</organism>